<dbReference type="GO" id="GO:0016020">
    <property type="term" value="C:membrane"/>
    <property type="evidence" value="ECO:0007669"/>
    <property type="project" value="InterPro"/>
</dbReference>
<keyword evidence="1" id="KW-0472">Membrane</keyword>
<dbReference type="GO" id="GO:0005337">
    <property type="term" value="F:nucleoside transmembrane transporter activity"/>
    <property type="evidence" value="ECO:0007669"/>
    <property type="project" value="InterPro"/>
</dbReference>
<dbReference type="EMBL" id="UGCD01000002">
    <property type="protein sequence ID" value="STI15865.1"/>
    <property type="molecule type" value="Genomic_DNA"/>
</dbReference>
<name>A0A376REQ7_ECOLX</name>
<protein>
    <submittedName>
        <fullName evidence="2">Nucleoside permease</fullName>
    </submittedName>
</protein>
<sequence length="55" mass="6274">MSGKVVEMYTQNGITDWQTVWLIFAGYSVVLAFAFMAMFKYKHVRVPTGTQTVSH</sequence>
<organism evidence="2 3">
    <name type="scientific">Escherichia coli</name>
    <dbReference type="NCBI Taxonomy" id="562"/>
    <lineage>
        <taxon>Bacteria</taxon>
        <taxon>Pseudomonadati</taxon>
        <taxon>Pseudomonadota</taxon>
        <taxon>Gammaproteobacteria</taxon>
        <taxon>Enterobacterales</taxon>
        <taxon>Enterobacteriaceae</taxon>
        <taxon>Escherichia</taxon>
    </lineage>
</organism>
<dbReference type="Pfam" id="PF03825">
    <property type="entry name" value="Nuc_H_symport"/>
    <property type="match status" value="1"/>
</dbReference>
<reference evidence="2 3" key="1">
    <citation type="submission" date="2018-06" db="EMBL/GenBank/DDBJ databases">
        <authorList>
            <consortium name="Pathogen Informatics"/>
            <person name="Doyle S."/>
        </authorList>
    </citation>
    <scope>NUCLEOTIDE SEQUENCE [LARGE SCALE GENOMIC DNA]</scope>
    <source>
        <strain evidence="2 3">NCTC10865</strain>
    </source>
</reference>
<evidence type="ECO:0000256" key="1">
    <source>
        <dbReference type="SAM" id="Phobius"/>
    </source>
</evidence>
<evidence type="ECO:0000313" key="2">
    <source>
        <dbReference type="EMBL" id="STI15865.1"/>
    </source>
</evidence>
<accession>A0A376REQ7</accession>
<evidence type="ECO:0000313" key="3">
    <source>
        <dbReference type="Proteomes" id="UP000254159"/>
    </source>
</evidence>
<keyword evidence="1" id="KW-1133">Transmembrane helix</keyword>
<dbReference type="Proteomes" id="UP000254159">
    <property type="component" value="Unassembled WGS sequence"/>
</dbReference>
<gene>
    <name evidence="2" type="primary">nupG_1</name>
    <name evidence="2" type="ORF">NCTC10865_01098</name>
</gene>
<dbReference type="InterPro" id="IPR004740">
    <property type="entry name" value="Nuc_H_symport"/>
</dbReference>
<proteinExistence type="predicted"/>
<dbReference type="AlphaFoldDB" id="A0A376REQ7"/>
<keyword evidence="1" id="KW-0812">Transmembrane</keyword>
<feature type="transmembrane region" description="Helical" evidence="1">
    <location>
        <begin position="20"/>
        <end position="39"/>
    </location>
</feature>